<dbReference type="RefSeq" id="XP_024692519.1">
    <property type="nucleotide sequence ID" value="XM_024835994.1"/>
</dbReference>
<evidence type="ECO:0000256" key="12">
    <source>
        <dbReference type="ARBA" id="ARBA00023136"/>
    </source>
</evidence>
<feature type="chain" id="PRO_5014144613" description="chitinase" evidence="22">
    <location>
        <begin position="22"/>
        <end position="693"/>
    </location>
</feature>
<keyword evidence="12" id="KW-0472">Membrane</keyword>
<dbReference type="InterPro" id="IPR001223">
    <property type="entry name" value="Glyco_hydro18_cat"/>
</dbReference>
<dbReference type="PROSITE" id="PS51910">
    <property type="entry name" value="GH18_2"/>
    <property type="match status" value="1"/>
</dbReference>
<evidence type="ECO:0000256" key="20">
    <source>
        <dbReference type="RuleBase" id="RU000489"/>
    </source>
</evidence>
<evidence type="ECO:0000313" key="24">
    <source>
        <dbReference type="EMBL" id="PKY03925.1"/>
    </source>
</evidence>
<dbReference type="InterPro" id="IPR017853">
    <property type="entry name" value="GH"/>
</dbReference>
<dbReference type="GeneID" id="36543518"/>
<dbReference type="CDD" id="cd02877">
    <property type="entry name" value="GH18_hevamine_XipI_class_III"/>
    <property type="match status" value="1"/>
</dbReference>
<keyword evidence="10 20" id="KW-0378">Hydrolase</keyword>
<evidence type="ECO:0000256" key="16">
    <source>
        <dbReference type="ARBA" id="ARBA00023295"/>
    </source>
</evidence>
<dbReference type="PANTHER" id="PTHR45708:SF47">
    <property type="entry name" value="ENDOCHITINASE A"/>
    <property type="match status" value="1"/>
</dbReference>
<keyword evidence="25" id="KW-1185">Reference proteome</keyword>
<evidence type="ECO:0000256" key="3">
    <source>
        <dbReference type="ARBA" id="ARBA00004609"/>
    </source>
</evidence>
<keyword evidence="16 20" id="KW-0326">Glycosidase</keyword>
<keyword evidence="17" id="KW-0624">Polysaccharide degradation</keyword>
<feature type="signal peptide" evidence="22">
    <location>
        <begin position="1"/>
        <end position="21"/>
    </location>
</feature>
<name>A0A2I1D227_ASPC2</name>
<evidence type="ECO:0000256" key="1">
    <source>
        <dbReference type="ARBA" id="ARBA00000822"/>
    </source>
</evidence>
<dbReference type="PROSITE" id="PS01095">
    <property type="entry name" value="GH18_1"/>
    <property type="match status" value="1"/>
</dbReference>
<evidence type="ECO:0000256" key="10">
    <source>
        <dbReference type="ARBA" id="ARBA00022801"/>
    </source>
</evidence>
<dbReference type="OrthoDB" id="6020543at2759"/>
<dbReference type="GO" id="GO:0008843">
    <property type="term" value="F:endochitinase activity"/>
    <property type="evidence" value="ECO:0007669"/>
    <property type="project" value="UniProtKB-EC"/>
</dbReference>
<keyword evidence="13" id="KW-0325">Glycoprotein</keyword>
<evidence type="ECO:0000256" key="15">
    <source>
        <dbReference type="ARBA" id="ARBA00023288"/>
    </source>
</evidence>
<evidence type="ECO:0000256" key="17">
    <source>
        <dbReference type="ARBA" id="ARBA00023326"/>
    </source>
</evidence>
<feature type="compositionally biased region" description="Low complexity" evidence="21">
    <location>
        <begin position="407"/>
        <end position="435"/>
    </location>
</feature>
<accession>A0A2I1D227</accession>
<evidence type="ECO:0000256" key="22">
    <source>
        <dbReference type="SAM" id="SignalP"/>
    </source>
</evidence>
<dbReference type="Proteomes" id="UP000234254">
    <property type="component" value="Unassembled WGS sequence"/>
</dbReference>
<dbReference type="VEuPathDB" id="FungiDB:P168DRAFT_282623"/>
<dbReference type="InterPro" id="IPR045321">
    <property type="entry name" value="Cts1-like"/>
</dbReference>
<keyword evidence="8" id="KW-0147">Chitin-binding</keyword>
<feature type="region of interest" description="Disordered" evidence="21">
    <location>
        <begin position="620"/>
        <end position="643"/>
    </location>
</feature>
<comment type="catalytic activity">
    <reaction evidence="1">
        <text>Random endo-hydrolysis of N-acetyl-beta-D-glucosaminide (1-&gt;4)-beta-linkages in chitin and chitodextrins.</text>
        <dbReference type="EC" id="3.2.1.14"/>
    </reaction>
</comment>
<organism evidence="24 25">
    <name type="scientific">Aspergillus campestris (strain IBT 28561)</name>
    <dbReference type="NCBI Taxonomy" id="1392248"/>
    <lineage>
        <taxon>Eukaryota</taxon>
        <taxon>Fungi</taxon>
        <taxon>Dikarya</taxon>
        <taxon>Ascomycota</taxon>
        <taxon>Pezizomycotina</taxon>
        <taxon>Eurotiomycetes</taxon>
        <taxon>Eurotiomycetidae</taxon>
        <taxon>Eurotiales</taxon>
        <taxon>Aspergillaceae</taxon>
        <taxon>Aspergillus</taxon>
        <taxon>Aspergillus subgen. Circumdati</taxon>
    </lineage>
</organism>
<dbReference type="Gene3D" id="3.20.20.80">
    <property type="entry name" value="Glycosidases"/>
    <property type="match status" value="1"/>
</dbReference>
<keyword evidence="9 22" id="KW-0732">Signal</keyword>
<evidence type="ECO:0000259" key="23">
    <source>
        <dbReference type="PROSITE" id="PS51910"/>
    </source>
</evidence>
<keyword evidence="6" id="KW-0964">Secreted</keyword>
<dbReference type="GO" id="GO:0006032">
    <property type="term" value="P:chitin catabolic process"/>
    <property type="evidence" value="ECO:0007669"/>
    <property type="project" value="UniProtKB-KW"/>
</dbReference>
<dbReference type="GO" id="GO:0008061">
    <property type="term" value="F:chitin binding"/>
    <property type="evidence" value="ECO:0007669"/>
    <property type="project" value="UniProtKB-KW"/>
</dbReference>
<dbReference type="EMBL" id="MSFM01000007">
    <property type="protein sequence ID" value="PKY03925.1"/>
    <property type="molecule type" value="Genomic_DNA"/>
</dbReference>
<protein>
    <recommendedName>
        <fullName evidence="4">chitinase</fullName>
        <ecNumber evidence="4">3.2.1.14</ecNumber>
    </recommendedName>
</protein>
<dbReference type="InterPro" id="IPR001579">
    <property type="entry name" value="Glyco_hydro_18_chit_AS"/>
</dbReference>
<dbReference type="GO" id="GO:0005886">
    <property type="term" value="C:plasma membrane"/>
    <property type="evidence" value="ECO:0007669"/>
    <property type="project" value="UniProtKB-SubCell"/>
</dbReference>
<evidence type="ECO:0000256" key="11">
    <source>
        <dbReference type="ARBA" id="ARBA00023024"/>
    </source>
</evidence>
<evidence type="ECO:0000256" key="18">
    <source>
        <dbReference type="ARBA" id="ARBA00024658"/>
    </source>
</evidence>
<evidence type="ECO:0000313" key="25">
    <source>
        <dbReference type="Proteomes" id="UP000234254"/>
    </source>
</evidence>
<feature type="region of interest" description="Disordered" evidence="21">
    <location>
        <begin position="363"/>
        <end position="448"/>
    </location>
</feature>
<comment type="function">
    <text evidence="18">GPI-anchored chitinase involved in the degradation of chitin, a component of the cell walls of fungi and exoskeletal elements of some animals (including worms and arthropods). Required to reshape the cell wall at the sites where cell wall remodeling and/or cell wall maturation actively take place such as sites of conidia formation.</text>
</comment>
<evidence type="ECO:0000256" key="4">
    <source>
        <dbReference type="ARBA" id="ARBA00012729"/>
    </source>
</evidence>
<evidence type="ECO:0000256" key="5">
    <source>
        <dbReference type="ARBA" id="ARBA00022475"/>
    </source>
</evidence>
<dbReference type="AlphaFoldDB" id="A0A2I1D227"/>
<evidence type="ECO:0000256" key="21">
    <source>
        <dbReference type="SAM" id="MobiDB-lite"/>
    </source>
</evidence>
<feature type="compositionally biased region" description="Polar residues" evidence="21">
    <location>
        <begin position="629"/>
        <end position="643"/>
    </location>
</feature>
<dbReference type="GO" id="GO:0005576">
    <property type="term" value="C:extracellular region"/>
    <property type="evidence" value="ECO:0007669"/>
    <property type="project" value="TreeGrafter"/>
</dbReference>
<comment type="similarity">
    <text evidence="19">Belongs to the glycosyl hydrolase 18 family. Chitinase class III subfamily.</text>
</comment>
<evidence type="ECO:0000256" key="8">
    <source>
        <dbReference type="ARBA" id="ARBA00022669"/>
    </source>
</evidence>
<keyword evidence="6" id="KW-0134">Cell wall</keyword>
<keyword evidence="5" id="KW-1003">Cell membrane</keyword>
<evidence type="ECO:0000256" key="14">
    <source>
        <dbReference type="ARBA" id="ARBA00023277"/>
    </source>
</evidence>
<evidence type="ECO:0000256" key="19">
    <source>
        <dbReference type="ARBA" id="ARBA00025727"/>
    </source>
</evidence>
<dbReference type="EC" id="3.2.1.14" evidence="4"/>
<evidence type="ECO:0000256" key="9">
    <source>
        <dbReference type="ARBA" id="ARBA00022729"/>
    </source>
</evidence>
<keyword evidence="7" id="KW-0336">GPI-anchor</keyword>
<evidence type="ECO:0000256" key="6">
    <source>
        <dbReference type="ARBA" id="ARBA00022512"/>
    </source>
</evidence>
<keyword evidence="11" id="KW-0146">Chitin degradation</keyword>
<dbReference type="GO" id="GO:0098552">
    <property type="term" value="C:side of membrane"/>
    <property type="evidence" value="ECO:0007669"/>
    <property type="project" value="UniProtKB-KW"/>
</dbReference>
<proteinExistence type="inferred from homology"/>
<reference evidence="24" key="1">
    <citation type="submission" date="2016-12" db="EMBL/GenBank/DDBJ databases">
        <title>The genomes of Aspergillus section Nigri reveals drivers in fungal speciation.</title>
        <authorList>
            <consortium name="DOE Joint Genome Institute"/>
            <person name="Vesth T.C."/>
            <person name="Nybo J."/>
            <person name="Theobald S."/>
            <person name="Brandl J."/>
            <person name="Frisvad J.C."/>
            <person name="Nielsen K.F."/>
            <person name="Lyhne E.K."/>
            <person name="Kogle M.E."/>
            <person name="Kuo A."/>
            <person name="Riley R."/>
            <person name="Clum A."/>
            <person name="Nolan M."/>
            <person name="Lipzen A."/>
            <person name="Salamov A."/>
            <person name="Henrissat B."/>
            <person name="Wiebenga A."/>
            <person name="De vries R.P."/>
            <person name="Grigoriev I.V."/>
            <person name="Mortensen U.H."/>
            <person name="Andersen M.R."/>
            <person name="Baker S.E."/>
        </authorList>
    </citation>
    <scope>NUCLEOTIDE SEQUENCE</scope>
    <source>
        <strain evidence="24">IBT 28561</strain>
    </source>
</reference>
<dbReference type="PANTHER" id="PTHR45708">
    <property type="entry name" value="ENDOCHITINASE"/>
    <property type="match status" value="1"/>
</dbReference>
<keyword evidence="14" id="KW-0119">Carbohydrate metabolism</keyword>
<comment type="subcellular location">
    <subcellularLocation>
        <location evidence="3">Cell membrane</location>
        <topology evidence="3">Lipid-anchor</topology>
        <topology evidence="3">GPI-anchor</topology>
    </subcellularLocation>
    <subcellularLocation>
        <location evidence="2">Secreted</location>
        <location evidence="2">Cell wall</location>
    </subcellularLocation>
</comment>
<gene>
    <name evidence="24" type="ORF">P168DRAFT_282623</name>
</gene>
<feature type="domain" description="GH18" evidence="23">
    <location>
        <begin position="48"/>
        <end position="363"/>
    </location>
</feature>
<dbReference type="Pfam" id="PF00704">
    <property type="entry name" value="Glyco_hydro_18"/>
    <property type="match status" value="1"/>
</dbReference>
<keyword evidence="15" id="KW-0449">Lipoprotein</keyword>
<evidence type="ECO:0000256" key="7">
    <source>
        <dbReference type="ARBA" id="ARBA00022622"/>
    </source>
</evidence>
<sequence length="693" mass="72591">MLSKSLAVAAAVSALMPLASAFDAQSKSNVAIYYVWTICWPSLLPVLLDLALTFIQGQGYDQPRLSRFCDDPALDIINIGFINVFPDEGDAGWPGSNFGNQCNGEYYEIGGVKTQLLSGCHQLIEDIPICQQAGKKVLLSLGGSSPADKQRVRSDESAIQFADFLWAAFGPQTDAWVEIGGPRPFGDVVVDGFDFDIEHNGDFGYDTMVRRLREHYAAVTDRSFYISGGPQCIIPDAQLGRAISNSWFDFIWVQFYNTWGCSARDFFSPSSPGASFNYDAWVEVIKDGANPSAKLYMGLLGGDISQNGFYLSPNEVQLLVSRYMDLYPDTFGGVMIWEATSSELNQVNGSSFAGNVKAILDGRASTPAPLPSSSAPVPSPTPSKTSTSSRPVIPTVTSTSRGRPTGTPSSSRAIPSSTASPSSSETPTASSHSVSFLHPTAESSTPSTTLVAITSAPTTVTTVIVTSYTTICPTGFITITTTYTTTYCPGTATATATSDPLSVTGSTPSVPEGWTTTVTVCTQCAATPTTVTLTVPVQTTTNPPAHLVSQASTAPALPEGWTTTVTVCTECAPTPTALTITVPVAAVNKATSGHEAPSSSTETYTLIPIHVHPTSSRPLIPGAGAGSAPHSSTLAVRPSPSGSARASHAWVTVIPSGTQEETPVFTGAGVRSVSLSEGVAALVVVGLTVFAVL</sequence>
<evidence type="ECO:0000256" key="2">
    <source>
        <dbReference type="ARBA" id="ARBA00004191"/>
    </source>
</evidence>
<dbReference type="FunFam" id="3.20.20.80:FF:000150">
    <property type="entry name" value="Class III chitinase ChiA1"/>
    <property type="match status" value="1"/>
</dbReference>
<comment type="caution">
    <text evidence="24">The sequence shown here is derived from an EMBL/GenBank/DDBJ whole genome shotgun (WGS) entry which is preliminary data.</text>
</comment>
<dbReference type="SUPFAM" id="SSF51445">
    <property type="entry name" value="(Trans)glycosidases"/>
    <property type="match status" value="1"/>
</dbReference>
<feature type="compositionally biased region" description="Low complexity" evidence="21">
    <location>
        <begin position="364"/>
        <end position="391"/>
    </location>
</feature>
<dbReference type="GO" id="GO:0000272">
    <property type="term" value="P:polysaccharide catabolic process"/>
    <property type="evidence" value="ECO:0007669"/>
    <property type="project" value="UniProtKB-KW"/>
</dbReference>
<dbReference type="InterPro" id="IPR050542">
    <property type="entry name" value="Glycosyl_Hydrlase18_Chitinase"/>
</dbReference>
<evidence type="ECO:0000256" key="13">
    <source>
        <dbReference type="ARBA" id="ARBA00023180"/>
    </source>
</evidence>